<keyword evidence="1" id="KW-1133">Transmembrane helix</keyword>
<organism evidence="4 5">
    <name type="scientific">Cairina moschata</name>
    <name type="common">Muscovy duck</name>
    <dbReference type="NCBI Taxonomy" id="8855"/>
    <lineage>
        <taxon>Eukaryota</taxon>
        <taxon>Metazoa</taxon>
        <taxon>Chordata</taxon>
        <taxon>Craniata</taxon>
        <taxon>Vertebrata</taxon>
        <taxon>Euteleostomi</taxon>
        <taxon>Archelosauria</taxon>
        <taxon>Archosauria</taxon>
        <taxon>Dinosauria</taxon>
        <taxon>Saurischia</taxon>
        <taxon>Theropoda</taxon>
        <taxon>Coelurosauria</taxon>
        <taxon>Aves</taxon>
        <taxon>Neognathae</taxon>
        <taxon>Galloanserae</taxon>
        <taxon>Anseriformes</taxon>
        <taxon>Anatidae</taxon>
        <taxon>Anatinae</taxon>
        <taxon>Cairina</taxon>
    </lineage>
</organism>
<feature type="signal peptide" evidence="2">
    <location>
        <begin position="1"/>
        <end position="19"/>
    </location>
</feature>
<protein>
    <recommendedName>
        <fullName evidence="3">Transmembrane protein 106 C-terminal domain-containing protein</fullName>
    </recommendedName>
</protein>
<feature type="chain" id="PRO_5034174917" description="Transmembrane protein 106 C-terminal domain-containing protein" evidence="2">
    <location>
        <begin position="20"/>
        <end position="175"/>
    </location>
</feature>
<proteinExistence type="predicted"/>
<accession>A0A8C3BW86</accession>
<keyword evidence="1" id="KW-0472">Membrane</keyword>
<keyword evidence="1" id="KW-0812">Transmembrane</keyword>
<reference evidence="4" key="1">
    <citation type="submission" date="2025-08" db="UniProtKB">
        <authorList>
            <consortium name="Ensembl"/>
        </authorList>
    </citation>
    <scope>IDENTIFICATION</scope>
</reference>
<sequence length="175" mass="19278">TPRPARLVVFFLFPHSVLVDDGGIKVVQVWFDKKNSVVVLAITATLRIRNSNFYSVAVTSLTSQVQYMNTVVGSQQITNVSSIQPLSDKLVFAVLTYFFVLVSSSFFCTFPKVKVHNIVIFMRTSVKLSYIGHVTQSALETYHYVDCSTNSTAAPDLLPLPAPSMQGAAKARSKP</sequence>
<feature type="domain" description="Transmembrane protein 106 C-terminal" evidence="3">
    <location>
        <begin position="14"/>
        <end position="152"/>
    </location>
</feature>
<name>A0A8C3BW86_CAIMO</name>
<evidence type="ECO:0000256" key="1">
    <source>
        <dbReference type="SAM" id="Phobius"/>
    </source>
</evidence>
<dbReference type="AlphaFoldDB" id="A0A8C3BW86"/>
<reference evidence="4" key="2">
    <citation type="submission" date="2025-09" db="UniProtKB">
        <authorList>
            <consortium name="Ensembl"/>
        </authorList>
    </citation>
    <scope>IDENTIFICATION</scope>
</reference>
<dbReference type="InterPro" id="IPR009790">
    <property type="entry name" value="TMEM106"/>
</dbReference>
<dbReference type="Proteomes" id="UP000694556">
    <property type="component" value="Unassembled WGS sequence"/>
</dbReference>
<evidence type="ECO:0000256" key="2">
    <source>
        <dbReference type="SAM" id="SignalP"/>
    </source>
</evidence>
<keyword evidence="2" id="KW-0732">Signal</keyword>
<dbReference type="InterPro" id="IPR048509">
    <property type="entry name" value="TMEM106_C"/>
</dbReference>
<dbReference type="PANTHER" id="PTHR28556:SF5">
    <property type="entry name" value="TRANSMEMBRANE PROTEIN 106C"/>
    <property type="match status" value="1"/>
</dbReference>
<feature type="transmembrane region" description="Helical" evidence="1">
    <location>
        <begin position="90"/>
        <end position="110"/>
    </location>
</feature>
<dbReference type="Ensembl" id="ENSCMMT00000013314.1">
    <property type="protein sequence ID" value="ENSCMMP00000012111.1"/>
    <property type="gene ID" value="ENSCMMG00000007666.1"/>
</dbReference>
<dbReference type="Pfam" id="PF07092">
    <property type="entry name" value="TMEM106"/>
    <property type="match status" value="1"/>
</dbReference>
<evidence type="ECO:0000313" key="5">
    <source>
        <dbReference type="Proteomes" id="UP000694556"/>
    </source>
</evidence>
<keyword evidence="5" id="KW-1185">Reference proteome</keyword>
<dbReference type="PANTHER" id="PTHR28556">
    <property type="entry name" value="TRANSMEMBRANE PROTEIN 106B"/>
    <property type="match status" value="1"/>
</dbReference>
<evidence type="ECO:0000259" key="3">
    <source>
        <dbReference type="Pfam" id="PF07092"/>
    </source>
</evidence>
<evidence type="ECO:0000313" key="4">
    <source>
        <dbReference type="Ensembl" id="ENSCMMP00000012111.1"/>
    </source>
</evidence>